<name>A0A2P0W9U7_9CAUD</name>
<accession>A0A2P0W9U7</accession>
<evidence type="ECO:0000313" key="1">
    <source>
        <dbReference type="EMBL" id="AUV57135.1"/>
    </source>
</evidence>
<proteinExistence type="predicted"/>
<gene>
    <name evidence="1" type="ORF">Ec21</name>
</gene>
<reference evidence="1 2" key="1">
    <citation type="submission" date="2017-12" db="EMBL/GenBank/DDBJ databases">
        <title>Genomic analysis of a novel phage Ec_L1 lytic to Enterobacter cloacae.</title>
        <authorList>
            <person name="Li Z."/>
            <person name="Ren H."/>
            <person name="Xu Y."/>
        </authorList>
    </citation>
    <scope>NUCLEOTIDE SEQUENCE [LARGE SCALE GENOMIC DNA]</scope>
</reference>
<dbReference type="OrthoDB" id="20586at10239"/>
<protein>
    <submittedName>
        <fullName evidence="1">Uncharacterized protein</fullName>
    </submittedName>
</protein>
<dbReference type="Proteomes" id="UP000241856">
    <property type="component" value="Segment"/>
</dbReference>
<sequence>MNRSERFRYYEARKAGLDPEWAEKVATQEITLDDALGDMDMIAESGAVVPTMVADDGMTYCNDECRKNGACKECIPFW</sequence>
<organism evidence="1 2">
    <name type="scientific">Enterobacter phage Ec_L1</name>
    <dbReference type="NCBI Taxonomy" id="2070180"/>
    <lineage>
        <taxon>Viruses</taxon>
        <taxon>Duplodnaviria</taxon>
        <taxon>Heunggongvirae</taxon>
        <taxon>Uroviricota</taxon>
        <taxon>Caudoviricetes</taxon>
        <taxon>Drexlerviridae</taxon>
        <taxon>Eclunavirus</taxon>
        <taxon>Eclunavirus EcL1</taxon>
    </lineage>
</organism>
<dbReference type="EMBL" id="MG732930">
    <property type="protein sequence ID" value="AUV57135.1"/>
    <property type="molecule type" value="Genomic_DNA"/>
</dbReference>
<evidence type="ECO:0000313" key="2">
    <source>
        <dbReference type="Proteomes" id="UP000241856"/>
    </source>
</evidence>
<keyword evidence="2" id="KW-1185">Reference proteome</keyword>